<reference evidence="1 2" key="1">
    <citation type="submission" date="2017-11" db="EMBL/GenBank/DDBJ databases">
        <title>Genomic Encyclopedia of Archaeal and Bacterial Type Strains, Phase II (KMG-II): From Individual Species to Whole Genera.</title>
        <authorList>
            <person name="Goeker M."/>
        </authorList>
    </citation>
    <scope>NUCLEOTIDE SEQUENCE [LARGE SCALE GENOMIC DNA]</scope>
    <source>
        <strain evidence="1 2">DSM 16400</strain>
    </source>
</reference>
<gene>
    <name evidence="1" type="ORF">CLV85_1656</name>
</gene>
<proteinExistence type="predicted"/>
<evidence type="ECO:0000313" key="2">
    <source>
        <dbReference type="Proteomes" id="UP000231742"/>
    </source>
</evidence>
<dbReference type="InterPro" id="IPR005624">
    <property type="entry name" value="PduO/GlcC-like"/>
</dbReference>
<comment type="caution">
    <text evidence="1">The sequence shown here is derived from an EMBL/GenBank/DDBJ whole genome shotgun (WGS) entry which is preliminary data.</text>
</comment>
<dbReference type="InterPro" id="IPR010371">
    <property type="entry name" value="YBR137W-like"/>
</dbReference>
<dbReference type="EMBL" id="PGFH01000001">
    <property type="protein sequence ID" value="PJJ82455.1"/>
    <property type="molecule type" value="Genomic_DNA"/>
</dbReference>
<dbReference type="Pfam" id="PF03928">
    <property type="entry name" value="HbpS-like"/>
    <property type="match status" value="1"/>
</dbReference>
<dbReference type="OrthoDB" id="9815315at2"/>
<evidence type="ECO:0000313" key="1">
    <source>
        <dbReference type="EMBL" id="PJJ82455.1"/>
    </source>
</evidence>
<dbReference type="InterPro" id="IPR038084">
    <property type="entry name" value="PduO/GlcC-like_sf"/>
</dbReference>
<keyword evidence="2" id="KW-1185">Reference proteome</keyword>
<dbReference type="PANTHER" id="PTHR28255:SF1">
    <property type="entry name" value="UPF0303 PROTEIN YBR137W"/>
    <property type="match status" value="1"/>
</dbReference>
<sequence length="161" mass="17515">MTRPLPEYAVADLEYLNVLDCVRLTNDDAVALGLFAIQVIKEWDLNLAVEIALGSDVVFKAKLKDTNAENDSWLAGKAAAAVRFEEPSLLIKLRHLAAGAPFEDRTDVDHDRVKAHGGSIPLRVGGKVVGTLTMSGEPDALDHEAAAEALARFLDSRRHLF</sequence>
<dbReference type="AlphaFoldDB" id="A0A2M9D9N8"/>
<name>A0A2M9D9N8_9MICO</name>
<organism evidence="1 2">
    <name type="scientific">Salinibacterium amurskyense</name>
    <dbReference type="NCBI Taxonomy" id="205941"/>
    <lineage>
        <taxon>Bacteria</taxon>
        <taxon>Bacillati</taxon>
        <taxon>Actinomycetota</taxon>
        <taxon>Actinomycetes</taxon>
        <taxon>Micrococcales</taxon>
        <taxon>Microbacteriaceae</taxon>
        <taxon>Salinibacterium</taxon>
    </lineage>
</organism>
<dbReference type="Proteomes" id="UP000231742">
    <property type="component" value="Unassembled WGS sequence"/>
</dbReference>
<dbReference type="Gene3D" id="3.30.450.150">
    <property type="entry name" value="Haem-degrading domain"/>
    <property type="match status" value="1"/>
</dbReference>
<dbReference type="RefSeq" id="WP_100389048.1">
    <property type="nucleotide sequence ID" value="NZ_BMZU01000001.1"/>
</dbReference>
<protein>
    <submittedName>
        <fullName evidence="1">Uncharacterized protein (UPF0303 family)</fullName>
    </submittedName>
</protein>
<dbReference type="SUPFAM" id="SSF143744">
    <property type="entry name" value="GlcG-like"/>
    <property type="match status" value="1"/>
</dbReference>
<accession>A0A2M9D9N8</accession>
<dbReference type="PANTHER" id="PTHR28255">
    <property type="match status" value="1"/>
</dbReference>